<dbReference type="SUPFAM" id="SSF103657">
    <property type="entry name" value="BAR/IMD domain-like"/>
    <property type="match status" value="1"/>
</dbReference>
<dbReference type="Gene3D" id="1.20.1270.60">
    <property type="entry name" value="Arfaptin homology (AH) domain/BAR domain"/>
    <property type="match status" value="1"/>
</dbReference>
<name>A0A0K9NNK4_ZOSMR</name>
<keyword evidence="9" id="KW-1185">Reference proteome</keyword>
<comment type="caution">
    <text evidence="8">The sequence shown here is derived from an EMBL/GenBank/DDBJ whole genome shotgun (WGS) entry which is preliminary data.</text>
</comment>
<dbReference type="EMBL" id="LFYR01001945">
    <property type="protein sequence ID" value="KMZ58364.1"/>
    <property type="molecule type" value="Genomic_DNA"/>
</dbReference>
<gene>
    <name evidence="8" type="ORF">ZOSMA_77G00230</name>
</gene>
<dbReference type="Proteomes" id="UP000036987">
    <property type="component" value="Unassembled WGS sequence"/>
</dbReference>
<dbReference type="InterPro" id="IPR036028">
    <property type="entry name" value="SH3-like_dom_sf"/>
</dbReference>
<accession>A0A0K9NNK4</accession>
<keyword evidence="4" id="KW-0472">Membrane</keyword>
<reference evidence="9" key="1">
    <citation type="journal article" date="2016" name="Nature">
        <title>The genome of the seagrass Zostera marina reveals angiosperm adaptation to the sea.</title>
        <authorList>
            <person name="Olsen J.L."/>
            <person name="Rouze P."/>
            <person name="Verhelst B."/>
            <person name="Lin Y.-C."/>
            <person name="Bayer T."/>
            <person name="Collen J."/>
            <person name="Dattolo E."/>
            <person name="De Paoli E."/>
            <person name="Dittami S."/>
            <person name="Maumus F."/>
            <person name="Michel G."/>
            <person name="Kersting A."/>
            <person name="Lauritano C."/>
            <person name="Lohaus R."/>
            <person name="Toepel M."/>
            <person name="Tonon T."/>
            <person name="Vanneste K."/>
            <person name="Amirebrahimi M."/>
            <person name="Brakel J."/>
            <person name="Bostroem C."/>
            <person name="Chovatia M."/>
            <person name="Grimwood J."/>
            <person name="Jenkins J.W."/>
            <person name="Jueterbock A."/>
            <person name="Mraz A."/>
            <person name="Stam W.T."/>
            <person name="Tice H."/>
            <person name="Bornberg-Bauer E."/>
            <person name="Green P.J."/>
            <person name="Pearson G.A."/>
            <person name="Procaccini G."/>
            <person name="Duarte C.M."/>
            <person name="Schmutz J."/>
            <person name="Reusch T.B.H."/>
            <person name="Van de Peer Y."/>
        </authorList>
    </citation>
    <scope>NUCLEOTIDE SEQUENCE [LARGE SCALE GENOMIC DNA]</scope>
    <source>
        <strain evidence="9">cv. Finnish</strain>
    </source>
</reference>
<feature type="domain" description="SH3" evidence="7">
    <location>
        <begin position="295"/>
        <end position="354"/>
    </location>
</feature>
<dbReference type="OMA" id="HNESTDC"/>
<dbReference type="OrthoDB" id="19092at2759"/>
<dbReference type="SUPFAM" id="SSF50044">
    <property type="entry name" value="SH3-domain"/>
    <property type="match status" value="1"/>
</dbReference>
<evidence type="ECO:0000256" key="2">
    <source>
        <dbReference type="ARBA" id="ARBA00022443"/>
    </source>
</evidence>
<comment type="subcellular location">
    <subcellularLocation>
        <location evidence="1">Membrane</location>
        <topology evidence="1">Peripheral membrane protein</topology>
    </subcellularLocation>
</comment>
<keyword evidence="2 5" id="KW-0728">SH3 domain</keyword>
<organism evidence="8 9">
    <name type="scientific">Zostera marina</name>
    <name type="common">Eelgrass</name>
    <dbReference type="NCBI Taxonomy" id="29655"/>
    <lineage>
        <taxon>Eukaryota</taxon>
        <taxon>Viridiplantae</taxon>
        <taxon>Streptophyta</taxon>
        <taxon>Embryophyta</taxon>
        <taxon>Tracheophyta</taxon>
        <taxon>Spermatophyta</taxon>
        <taxon>Magnoliopsida</taxon>
        <taxon>Liliopsida</taxon>
        <taxon>Zosteraceae</taxon>
        <taxon>Zostera</taxon>
    </lineage>
</organism>
<dbReference type="AlphaFoldDB" id="A0A0K9NNK4"/>
<feature type="coiled-coil region" evidence="6">
    <location>
        <begin position="145"/>
        <end position="209"/>
    </location>
</feature>
<dbReference type="Pfam" id="PF00018">
    <property type="entry name" value="SH3_1"/>
    <property type="match status" value="1"/>
</dbReference>
<evidence type="ECO:0000256" key="6">
    <source>
        <dbReference type="SAM" id="Coils"/>
    </source>
</evidence>
<dbReference type="InterPro" id="IPR050384">
    <property type="entry name" value="Endophilin_SH3RF"/>
</dbReference>
<evidence type="ECO:0000256" key="4">
    <source>
        <dbReference type="ARBA" id="ARBA00023136"/>
    </source>
</evidence>
<evidence type="ECO:0000256" key="3">
    <source>
        <dbReference type="ARBA" id="ARBA00023054"/>
    </source>
</evidence>
<dbReference type="Gene3D" id="2.30.30.40">
    <property type="entry name" value="SH3 Domains"/>
    <property type="match status" value="1"/>
</dbReference>
<dbReference type="PANTHER" id="PTHR14167">
    <property type="entry name" value="SH3 DOMAIN-CONTAINING"/>
    <property type="match status" value="1"/>
</dbReference>
<evidence type="ECO:0000256" key="1">
    <source>
        <dbReference type="ARBA" id="ARBA00004170"/>
    </source>
</evidence>
<dbReference type="STRING" id="29655.A0A0K9NNK4"/>
<dbReference type="PROSITE" id="PS50002">
    <property type="entry name" value="SH3"/>
    <property type="match status" value="1"/>
</dbReference>
<keyword evidence="3 6" id="KW-0175">Coiled coil</keyword>
<proteinExistence type="predicted"/>
<sequence>MDSLWRHAAKLSNQVASKVQQQFLGGSSENLESITDEAGFYRHQKLEDLYTSTRTAKRFQRDIVRCIEGYIASSSKQVEIGKTLSENSYKYGKENPCTSGDILARAALSFGKARSQMEKERLNLMKTIGIHVTEPLRTIVKGAPLEDARHLYQRYDKILHETEAQAIEVSRRQMRVKETPGNSDNILKLETAEAKLDELKSNMEILGKEAYASMTSVEAQQQRHTLERLVSMVLSEQTYHRNVLQILDQLRPEMVSEFESVNASFKIADNSTLPSYEEANETLSSQSVDVITNVMEYFLGEVIQSYQAESEVELNLSKGDFVVVRKVSKNGWAEGECKGKAGWFPCGFIEKRDNVLASKVY</sequence>
<dbReference type="SMART" id="SM00326">
    <property type="entry name" value="SH3"/>
    <property type="match status" value="1"/>
</dbReference>
<dbReference type="InterPro" id="IPR001452">
    <property type="entry name" value="SH3_domain"/>
</dbReference>
<evidence type="ECO:0000259" key="7">
    <source>
        <dbReference type="PROSITE" id="PS50002"/>
    </source>
</evidence>
<protein>
    <submittedName>
        <fullName evidence="8">Intersectin 1 (SH3 domain protein)</fullName>
    </submittedName>
</protein>
<evidence type="ECO:0000256" key="5">
    <source>
        <dbReference type="PROSITE-ProRule" id="PRU00192"/>
    </source>
</evidence>
<dbReference type="PRINTS" id="PR00499">
    <property type="entry name" value="P67PHOX"/>
</dbReference>
<evidence type="ECO:0000313" key="9">
    <source>
        <dbReference type="Proteomes" id="UP000036987"/>
    </source>
</evidence>
<evidence type="ECO:0000313" key="8">
    <source>
        <dbReference type="EMBL" id="KMZ58364.1"/>
    </source>
</evidence>
<dbReference type="InterPro" id="IPR027267">
    <property type="entry name" value="AH/BAR_dom_sf"/>
</dbReference>
<dbReference type="PANTHER" id="PTHR14167:SF81">
    <property type="entry name" value="ENDOPHILIN-A"/>
    <property type="match status" value="1"/>
</dbReference>